<keyword evidence="1" id="KW-0677">Repeat</keyword>
<dbReference type="Proteomes" id="UP000604046">
    <property type="component" value="Unassembled WGS sequence"/>
</dbReference>
<organism evidence="2 3">
    <name type="scientific">Symbiodinium natans</name>
    <dbReference type="NCBI Taxonomy" id="878477"/>
    <lineage>
        <taxon>Eukaryota</taxon>
        <taxon>Sar</taxon>
        <taxon>Alveolata</taxon>
        <taxon>Dinophyceae</taxon>
        <taxon>Suessiales</taxon>
        <taxon>Symbiodiniaceae</taxon>
        <taxon>Symbiodinium</taxon>
    </lineage>
</organism>
<evidence type="ECO:0000313" key="2">
    <source>
        <dbReference type="EMBL" id="CAE7192051.1"/>
    </source>
</evidence>
<dbReference type="EMBL" id="CAJNDS010000323">
    <property type="protein sequence ID" value="CAE7192051.1"/>
    <property type="molecule type" value="Genomic_DNA"/>
</dbReference>
<evidence type="ECO:0000256" key="1">
    <source>
        <dbReference type="ARBA" id="ARBA00022737"/>
    </source>
</evidence>
<keyword evidence="3" id="KW-1185">Reference proteome</keyword>
<dbReference type="InterPro" id="IPR011990">
    <property type="entry name" value="TPR-like_helical_dom_sf"/>
</dbReference>
<protein>
    <recommendedName>
        <fullName evidence="4">Pentatricopeptide repeat-containing protein, chloroplastic</fullName>
    </recommendedName>
</protein>
<gene>
    <name evidence="2" type="ORF">SNAT2548_LOCUS5112</name>
</gene>
<evidence type="ECO:0008006" key="4">
    <source>
        <dbReference type="Google" id="ProtNLM"/>
    </source>
</evidence>
<dbReference type="PANTHER" id="PTHR47447:SF17">
    <property type="entry name" value="OS12G0638900 PROTEIN"/>
    <property type="match status" value="1"/>
</dbReference>
<name>A0A812J2F9_9DINO</name>
<comment type="caution">
    <text evidence="2">The sequence shown here is derived from an EMBL/GenBank/DDBJ whole genome shotgun (WGS) entry which is preliminary data.</text>
</comment>
<proteinExistence type="predicted"/>
<dbReference type="PANTHER" id="PTHR47447">
    <property type="entry name" value="OS03G0856100 PROTEIN"/>
    <property type="match status" value="1"/>
</dbReference>
<reference evidence="2" key="1">
    <citation type="submission" date="2021-02" db="EMBL/GenBank/DDBJ databases">
        <authorList>
            <person name="Dougan E. K."/>
            <person name="Rhodes N."/>
            <person name="Thang M."/>
            <person name="Chan C."/>
        </authorList>
    </citation>
    <scope>NUCLEOTIDE SEQUENCE</scope>
</reference>
<dbReference type="Gene3D" id="1.25.40.10">
    <property type="entry name" value="Tetratricopeptide repeat domain"/>
    <property type="match status" value="2"/>
</dbReference>
<accession>A0A812J2F9</accession>
<dbReference type="AlphaFoldDB" id="A0A812J2F9"/>
<sequence length="468" mass="50346">MRGSRLKREGIGRIGLASTVGALPPSEWTAAIRILSRAQDFGLRPSRFLASACAKFNVWSRSVQLLAWLEAVWGRPDAHLYATVETSCARSAQWTASIFILEKLGQRAISSLAALNAAAQAAYQQRRWTGALHLLRHASKLAPGAPTDAISLVIQMTALTHAMKWSTCLQVLAGLSDCRVLSKVSIAQNAAANCCVQFSAWASTLQALAPTPSSALAALDPVRSNTILRARGMSMDWQEASAVLIGMLNVRASATTITHNTLLNAFAGCEKWEESLLASQSNPSSDFCDEVTCGTAMAACHRARAWQCSLSLLRWRRTCQPGEPDVVSINTAISATVRGLCWQSAVSGLLKLVDGAEQASFGACLTAVSCAREWSMALTLLRRIPAFRLQLDLLALAPALLSVDSQWRVSLQLAAEAPFGGVASWAPVLESASRAAELHHLPALLENLSSRLQIFLDGLAAERWSELF</sequence>
<evidence type="ECO:0000313" key="3">
    <source>
        <dbReference type="Proteomes" id="UP000604046"/>
    </source>
</evidence>